<evidence type="ECO:0000256" key="5">
    <source>
        <dbReference type="ARBA" id="ARBA00012699"/>
    </source>
</evidence>
<comment type="subcellular location">
    <subcellularLocation>
        <location evidence="1">Golgi apparatus membrane</location>
        <topology evidence="1">Multi-pass membrane protein</topology>
    </subcellularLocation>
</comment>
<evidence type="ECO:0000313" key="18">
    <source>
        <dbReference type="EMBL" id="JAS28501.1"/>
    </source>
</evidence>
<keyword evidence="8" id="KW-0808">Transferase</keyword>
<dbReference type="GO" id="GO:0006679">
    <property type="term" value="P:glucosylceramide biosynthetic process"/>
    <property type="evidence" value="ECO:0007669"/>
    <property type="project" value="TreeGrafter"/>
</dbReference>
<comment type="pathway">
    <text evidence="2">Lipid metabolism; sphingolipid metabolism.</text>
</comment>
<evidence type="ECO:0000256" key="11">
    <source>
        <dbReference type="ARBA" id="ARBA00023034"/>
    </source>
</evidence>
<keyword evidence="10 16" id="KW-1133">Transmembrane helix</keyword>
<comment type="similarity">
    <text evidence="4">Belongs to the glycosyltransferase 2 family.</text>
</comment>
<comment type="catalytic activity">
    <reaction evidence="14">
        <text>UDP-alpha-D-xylose + an N-acylsphing-4-enine = a beta-D-xylosyl-(1&lt;-&gt;1')-N-acylsphing-4-enine + UDP + H(+)</text>
        <dbReference type="Rhea" id="RHEA:70243"/>
        <dbReference type="ChEBI" id="CHEBI:15378"/>
        <dbReference type="ChEBI" id="CHEBI:52639"/>
        <dbReference type="ChEBI" id="CHEBI:57632"/>
        <dbReference type="ChEBI" id="CHEBI:58223"/>
        <dbReference type="ChEBI" id="CHEBI:189068"/>
    </reaction>
    <physiologicalReaction direction="left-to-right" evidence="14">
        <dbReference type="Rhea" id="RHEA:70244"/>
    </physiologicalReaction>
</comment>
<evidence type="ECO:0000256" key="16">
    <source>
        <dbReference type="SAM" id="Phobius"/>
    </source>
</evidence>
<keyword evidence="13 16" id="KW-0472">Membrane</keyword>
<evidence type="ECO:0000256" key="2">
    <source>
        <dbReference type="ARBA" id="ARBA00004760"/>
    </source>
</evidence>
<evidence type="ECO:0000256" key="15">
    <source>
        <dbReference type="ARBA" id="ARBA00048104"/>
    </source>
</evidence>
<dbReference type="EMBL" id="GEDC01008797">
    <property type="protein sequence ID" value="JAS28501.1"/>
    <property type="molecule type" value="Transcribed_RNA"/>
</dbReference>
<evidence type="ECO:0000256" key="1">
    <source>
        <dbReference type="ARBA" id="ARBA00004653"/>
    </source>
</evidence>
<dbReference type="InterPro" id="IPR029044">
    <property type="entry name" value="Nucleotide-diphossugar_trans"/>
</dbReference>
<dbReference type="FunFam" id="3.90.550.10:FF:000041">
    <property type="entry name" value="UDP-glucose ceramide glucosyltransferase"/>
    <property type="match status" value="1"/>
</dbReference>
<comment type="pathway">
    <text evidence="3">Sphingolipid metabolism.</text>
</comment>
<keyword evidence="7" id="KW-0328">Glycosyltransferase</keyword>
<name>A0A1B6D9E7_9HEMI</name>
<accession>A0A1B6D9E7</accession>
<evidence type="ECO:0000256" key="7">
    <source>
        <dbReference type="ARBA" id="ARBA00022676"/>
    </source>
</evidence>
<protein>
    <recommendedName>
        <fullName evidence="5">ceramide glucosyltransferase</fullName>
        <ecNumber evidence="5">2.4.1.80</ecNumber>
    </recommendedName>
</protein>
<dbReference type="PANTHER" id="PTHR12726:SF0">
    <property type="entry name" value="CERAMIDE GLUCOSYLTRANSFERASE"/>
    <property type="match status" value="1"/>
</dbReference>
<dbReference type="SUPFAM" id="SSF53448">
    <property type="entry name" value="Nucleotide-diphospho-sugar transferases"/>
    <property type="match status" value="1"/>
</dbReference>
<feature type="transmembrane region" description="Helical" evidence="16">
    <location>
        <begin position="20"/>
        <end position="44"/>
    </location>
</feature>
<feature type="transmembrane region" description="Helical" evidence="16">
    <location>
        <begin position="329"/>
        <end position="349"/>
    </location>
</feature>
<dbReference type="InterPro" id="IPR025993">
    <property type="entry name" value="Ceramide_glucosylTrfase"/>
</dbReference>
<evidence type="ECO:0000256" key="3">
    <source>
        <dbReference type="ARBA" id="ARBA00004991"/>
    </source>
</evidence>
<dbReference type="Gene3D" id="3.90.550.10">
    <property type="entry name" value="Spore Coat Polysaccharide Biosynthesis Protein SpsA, Chain A"/>
    <property type="match status" value="1"/>
</dbReference>
<dbReference type="CDD" id="cd02520">
    <property type="entry name" value="Glucosylceramide_synthase"/>
    <property type="match status" value="1"/>
</dbReference>
<dbReference type="Pfam" id="PF13506">
    <property type="entry name" value="Glyco_transf_21"/>
    <property type="match status" value="1"/>
</dbReference>
<comment type="catalytic activity">
    <reaction evidence="15">
        <text>N-(9Z-octadecenoyl)-sphing-4-enine + UDP-alpha-D-xylose = beta-D-xylosyl-(1&lt;-&gt;1')-N-(9Z-octadecenoyl)-sphing-4-enine + UDP + H(+)</text>
        <dbReference type="Rhea" id="RHEA:70247"/>
        <dbReference type="ChEBI" id="CHEBI:15378"/>
        <dbReference type="ChEBI" id="CHEBI:57632"/>
        <dbReference type="ChEBI" id="CHEBI:58223"/>
        <dbReference type="ChEBI" id="CHEBI:77996"/>
        <dbReference type="ChEBI" id="CHEBI:189081"/>
    </reaction>
    <physiologicalReaction direction="left-to-right" evidence="15">
        <dbReference type="Rhea" id="RHEA:70248"/>
    </physiologicalReaction>
</comment>
<keyword evidence="6" id="KW-0444">Lipid biosynthesis</keyword>
<dbReference type="EC" id="2.4.1.80" evidence="5"/>
<evidence type="ECO:0000256" key="12">
    <source>
        <dbReference type="ARBA" id="ARBA00023098"/>
    </source>
</evidence>
<evidence type="ECO:0000256" key="4">
    <source>
        <dbReference type="ARBA" id="ARBA00006739"/>
    </source>
</evidence>
<keyword evidence="11" id="KW-0333">Golgi apparatus</keyword>
<dbReference type="PANTHER" id="PTHR12726">
    <property type="entry name" value="CERAMIDE GLUCOSYLTRANSFERASE"/>
    <property type="match status" value="1"/>
</dbReference>
<evidence type="ECO:0000313" key="17">
    <source>
        <dbReference type="EMBL" id="JAS22307.1"/>
    </source>
</evidence>
<dbReference type="GO" id="GO:0008120">
    <property type="term" value="F:ceramide glucosyltransferase activity"/>
    <property type="evidence" value="ECO:0007669"/>
    <property type="project" value="UniProtKB-EC"/>
</dbReference>
<evidence type="ECO:0000256" key="6">
    <source>
        <dbReference type="ARBA" id="ARBA00022516"/>
    </source>
</evidence>
<gene>
    <name evidence="18" type="ORF">g.26678</name>
    <name evidence="17" type="ORF">g.26679</name>
</gene>
<keyword evidence="12" id="KW-0443">Lipid metabolism</keyword>
<evidence type="ECO:0000256" key="14">
    <source>
        <dbReference type="ARBA" id="ARBA00047869"/>
    </source>
</evidence>
<dbReference type="AlphaFoldDB" id="A0A1B6D9E7"/>
<keyword evidence="9 16" id="KW-0812">Transmembrane</keyword>
<evidence type="ECO:0000256" key="13">
    <source>
        <dbReference type="ARBA" id="ARBA00023136"/>
    </source>
</evidence>
<evidence type="ECO:0000256" key="8">
    <source>
        <dbReference type="ARBA" id="ARBA00022679"/>
    </source>
</evidence>
<reference evidence="17" key="1">
    <citation type="submission" date="2015-12" db="EMBL/GenBank/DDBJ databases">
        <title>De novo transcriptome assembly of four potential Pierce s Disease insect vectors from Arizona vineyards.</title>
        <authorList>
            <person name="Tassone E.E."/>
        </authorList>
    </citation>
    <scope>NUCLEOTIDE SEQUENCE</scope>
</reference>
<dbReference type="UniPathway" id="UPA00222"/>
<evidence type="ECO:0000256" key="10">
    <source>
        <dbReference type="ARBA" id="ARBA00022989"/>
    </source>
</evidence>
<sequence>MLHQDLNDIGNKMSLIIYSLYGFAAFFFVFWCGKWFVHLTAIIYGKCRLHKKTNVQPVETPLPGVSIIKPLMGVDPNLLLNIETFFTMSYPLYELLFCIEDANDPSVVLVKKLIEKYPNVDSKICIGGATVGVNPKINNMQPGYLLSKHPLVLVSDSGIKMKEDTLMDMVNHMTDDVGLVHQMPFTCDRDGFAATLEKIYFGTVLARIYLVADLLRINCHTGMSALMRKCVIKEVGGIQAFSCYLAEDFFFAKAFTDRGWKICISSQPAWQNSGVCEINSFQARLQRWTKLRIAMLPHTIFLEPLSECMVIGACAAWSGSFLFYWDPLVFYLVHILVWFFMDWMLLSIVQNGSLPFNKFDFVVGWLFREITGPYLFANALWDPTIRWRTRSFRLRWGGVAEECQPKIKM</sequence>
<dbReference type="GO" id="GO:0000139">
    <property type="term" value="C:Golgi membrane"/>
    <property type="evidence" value="ECO:0007669"/>
    <property type="project" value="UniProtKB-SubCell"/>
</dbReference>
<evidence type="ECO:0000256" key="9">
    <source>
        <dbReference type="ARBA" id="ARBA00022692"/>
    </source>
</evidence>
<proteinExistence type="inferred from homology"/>
<dbReference type="EMBL" id="GEDC01014991">
    <property type="protein sequence ID" value="JAS22307.1"/>
    <property type="molecule type" value="Transcribed_RNA"/>
</dbReference>
<organism evidence="17">
    <name type="scientific">Clastoptera arizonana</name>
    <name type="common">Arizona spittle bug</name>
    <dbReference type="NCBI Taxonomy" id="38151"/>
    <lineage>
        <taxon>Eukaryota</taxon>
        <taxon>Metazoa</taxon>
        <taxon>Ecdysozoa</taxon>
        <taxon>Arthropoda</taxon>
        <taxon>Hexapoda</taxon>
        <taxon>Insecta</taxon>
        <taxon>Pterygota</taxon>
        <taxon>Neoptera</taxon>
        <taxon>Paraneoptera</taxon>
        <taxon>Hemiptera</taxon>
        <taxon>Auchenorrhyncha</taxon>
        <taxon>Cercopoidea</taxon>
        <taxon>Clastopteridae</taxon>
        <taxon>Clastoptera</taxon>
    </lineage>
</organism>